<dbReference type="RefSeq" id="XP_015402939.1">
    <property type="nucleotide sequence ID" value="XM_015555058.1"/>
</dbReference>
<dbReference type="GO" id="GO:0016491">
    <property type="term" value="F:oxidoreductase activity"/>
    <property type="evidence" value="ECO:0007669"/>
    <property type="project" value="UniProtKB-KW"/>
</dbReference>
<dbReference type="InterPro" id="IPR036291">
    <property type="entry name" value="NAD(P)-bd_dom_sf"/>
</dbReference>
<dbReference type="PANTHER" id="PTHR47706:SF4">
    <property type="entry name" value="NMRA-LIKE DOMAIN-CONTAINING PROTEIN"/>
    <property type="match status" value="1"/>
</dbReference>
<evidence type="ECO:0000256" key="2">
    <source>
        <dbReference type="ARBA" id="ARBA00022857"/>
    </source>
</evidence>
<dbReference type="Gene3D" id="3.40.50.720">
    <property type="entry name" value="NAD(P)-binding Rossmann-like Domain"/>
    <property type="match status" value="1"/>
</dbReference>
<reference evidence="5 6" key="1">
    <citation type="submission" date="2014-06" db="EMBL/GenBank/DDBJ databases">
        <title>The Genome of the Aflatoxigenic Filamentous Fungus Aspergillus nomius.</title>
        <authorList>
            <person name="Moore M.G."/>
            <person name="Shannon B.M."/>
            <person name="Brian M.M."/>
        </authorList>
    </citation>
    <scope>NUCLEOTIDE SEQUENCE [LARGE SCALE GENOMIC DNA]</scope>
    <source>
        <strain evidence="5 6">NRRL 13137</strain>
    </source>
</reference>
<dbReference type="GeneID" id="26811606"/>
<evidence type="ECO:0000256" key="1">
    <source>
        <dbReference type="ARBA" id="ARBA00005725"/>
    </source>
</evidence>
<dbReference type="InterPro" id="IPR051609">
    <property type="entry name" value="NmrA/Isoflavone_reductase-like"/>
</dbReference>
<dbReference type="PANTHER" id="PTHR47706">
    <property type="entry name" value="NMRA-LIKE FAMILY PROTEIN"/>
    <property type="match status" value="1"/>
</dbReference>
<keyword evidence="6" id="KW-1185">Reference proteome</keyword>
<keyword evidence="2" id="KW-0521">NADP</keyword>
<protein>
    <recommendedName>
        <fullName evidence="4">NmrA-like domain-containing protein</fullName>
    </recommendedName>
</protein>
<name>A0A0L1IR16_ASPN3</name>
<dbReference type="Pfam" id="PF05368">
    <property type="entry name" value="NmrA"/>
    <property type="match status" value="1"/>
</dbReference>
<evidence type="ECO:0000256" key="3">
    <source>
        <dbReference type="ARBA" id="ARBA00023002"/>
    </source>
</evidence>
<dbReference type="SUPFAM" id="SSF51735">
    <property type="entry name" value="NAD(P)-binding Rossmann-fold domains"/>
    <property type="match status" value="1"/>
</dbReference>
<gene>
    <name evidence="5" type="ORF">ANOM_009802</name>
</gene>
<dbReference type="EMBL" id="JNOM01000387">
    <property type="protein sequence ID" value="KNG82016.1"/>
    <property type="molecule type" value="Genomic_DNA"/>
</dbReference>
<sequence length="312" mass="34031">MVKVAVAGGTTGIGRAIVKALEKDGSHQCIVLSRNVSNDPKVLAVDYSDPKGLQSALEEHEVHTVISAVSLQTEASGQAQLNLIEAADRSKATKRFMPSEFGAKYDSSHLAALPLYAFKFKAIELLEASSLEYTLFSNGLFMDYWFSPRIPSAFAFNAPSWVDLDNNFAAIPGNGDTPLVLTHSKDISRFVVKVLGLSRWEKRYCVIGDRLTLNDFLRIAEEIKGVTFERHDDTMATLLKGECTILPTVAASLPPQMDLGAFMKILAACGSWAANGDLDLPTEDTLNAMFPDFQTLTVREAIGIYFGQVNSS</sequence>
<evidence type="ECO:0000259" key="4">
    <source>
        <dbReference type="Pfam" id="PF05368"/>
    </source>
</evidence>
<dbReference type="Gene3D" id="3.90.25.10">
    <property type="entry name" value="UDP-galactose 4-epimerase, domain 1"/>
    <property type="match status" value="1"/>
</dbReference>
<dbReference type="Proteomes" id="UP000037505">
    <property type="component" value="Unassembled WGS sequence"/>
</dbReference>
<comment type="similarity">
    <text evidence="1">Belongs to the NmrA-type oxidoreductase family. Isoflavone reductase subfamily.</text>
</comment>
<dbReference type="STRING" id="1509407.A0A0L1IR16"/>
<dbReference type="AlphaFoldDB" id="A0A0L1IR16"/>
<organism evidence="5 6">
    <name type="scientific">Aspergillus nomiae NRRL (strain ATCC 15546 / NRRL 13137 / CBS 260.88 / M93)</name>
    <dbReference type="NCBI Taxonomy" id="1509407"/>
    <lineage>
        <taxon>Eukaryota</taxon>
        <taxon>Fungi</taxon>
        <taxon>Dikarya</taxon>
        <taxon>Ascomycota</taxon>
        <taxon>Pezizomycotina</taxon>
        <taxon>Eurotiomycetes</taxon>
        <taxon>Eurotiomycetidae</taxon>
        <taxon>Eurotiales</taxon>
        <taxon>Aspergillaceae</taxon>
        <taxon>Aspergillus</taxon>
        <taxon>Aspergillus subgen. Circumdati</taxon>
    </lineage>
</organism>
<comment type="caution">
    <text evidence="5">The sequence shown here is derived from an EMBL/GenBank/DDBJ whole genome shotgun (WGS) entry which is preliminary data.</text>
</comment>
<accession>A0A0L1IR16</accession>
<proteinExistence type="inferred from homology"/>
<feature type="domain" description="NmrA-like" evidence="4">
    <location>
        <begin position="3"/>
        <end position="225"/>
    </location>
</feature>
<dbReference type="InterPro" id="IPR008030">
    <property type="entry name" value="NmrA-like"/>
</dbReference>
<keyword evidence="3" id="KW-0560">Oxidoreductase</keyword>
<dbReference type="OrthoDB" id="10000533at2759"/>
<evidence type="ECO:0000313" key="5">
    <source>
        <dbReference type="EMBL" id="KNG82016.1"/>
    </source>
</evidence>
<evidence type="ECO:0000313" key="6">
    <source>
        <dbReference type="Proteomes" id="UP000037505"/>
    </source>
</evidence>